<reference evidence="2 3" key="1">
    <citation type="journal article" date="2016" name="Nat. Commun.">
        <title>Thousands of microbial genomes shed light on interconnected biogeochemical processes in an aquifer system.</title>
        <authorList>
            <person name="Anantharaman K."/>
            <person name="Brown C.T."/>
            <person name="Hug L.A."/>
            <person name="Sharon I."/>
            <person name="Castelle C.J."/>
            <person name="Probst A.J."/>
            <person name="Thomas B.C."/>
            <person name="Singh A."/>
            <person name="Wilkins M.J."/>
            <person name="Karaoz U."/>
            <person name="Brodie E.L."/>
            <person name="Williams K.H."/>
            <person name="Hubbard S.S."/>
            <person name="Banfield J.F."/>
        </authorList>
    </citation>
    <scope>NUCLEOTIDE SEQUENCE [LARGE SCALE GENOMIC DNA]</scope>
</reference>
<proteinExistence type="predicted"/>
<dbReference type="STRING" id="1797589.A2784_04565"/>
<evidence type="ECO:0000313" key="2">
    <source>
        <dbReference type="EMBL" id="OGY16730.1"/>
    </source>
</evidence>
<dbReference type="AlphaFoldDB" id="A0A1G1VMU0"/>
<protein>
    <recommendedName>
        <fullName evidence="4">Membrane protein 6-pyruvoyl-tetrahydropterin synthase-related domain-containing protein</fullName>
    </recommendedName>
</protein>
<feature type="transmembrane region" description="Helical" evidence="1">
    <location>
        <begin position="150"/>
        <end position="170"/>
    </location>
</feature>
<gene>
    <name evidence="2" type="ORF">A2784_04565</name>
</gene>
<evidence type="ECO:0008006" key="4">
    <source>
        <dbReference type="Google" id="ProtNLM"/>
    </source>
</evidence>
<accession>A0A1G1VMU0</accession>
<feature type="transmembrane region" description="Helical" evidence="1">
    <location>
        <begin position="337"/>
        <end position="360"/>
    </location>
</feature>
<feature type="transmembrane region" description="Helical" evidence="1">
    <location>
        <begin position="200"/>
        <end position="224"/>
    </location>
</feature>
<evidence type="ECO:0000256" key="1">
    <source>
        <dbReference type="SAM" id="Phobius"/>
    </source>
</evidence>
<dbReference type="EMBL" id="MHCH01000039">
    <property type="protein sequence ID" value="OGY16730.1"/>
    <property type="molecule type" value="Genomic_DNA"/>
</dbReference>
<evidence type="ECO:0000313" key="3">
    <source>
        <dbReference type="Proteomes" id="UP000177324"/>
    </source>
</evidence>
<sequence>MSKLKFRHWPLALVWLILLVFFSPILFGKLPFPGDALVGLYHPYRDFYADKYPSGIPYRNFLLTDPVLQQIPWKYFAVNELKQGRIPWWNPYTHSGMPFLANFQAGVFYPLNLIFMLLRFNTAWIIYIVLQPFLGALFLYLFLRHHRLGPLSAALAGLTWVLGGFMLVWLEWGNLGHTLIWLPLSLLIIDKYQQTKKLRFLFLNSLLLSLSFFAGHLQLAFYVVSANIAYAIYRKIHPLFAVGYVLFAAASAVQWWPTLQLIKLSTRDIDQTQVLTRPDWFLPWQNLAQFIAPDFFGNPATLNYTGVWNYAEFAGYIGLVPLLLALGAVSSKAGRKIWLAIIFIFLFTLPTLVAKLPFILKLPLLSTAQPSRLIALISFGLAILAGIGLDQWLKRKINLKFPVAFIGASLVILWLIAFNSTSIVSLRNLILPTINFIIFIIIIFLPLKAKAYLLLLVVAADLLRFAQKFTPFSPREYFYPQTQAISFLEDNLGDYRYMTTDRRLLPPNAGIMYGLATIEGYDPLYLKSYAEVVTEMEGGIPGTIASFNRIIRPTNLYSPILNRLGVKYILSLNQLNSPQFKLVFQEGQTLVYENLKVEAPL</sequence>
<organism evidence="2 3">
    <name type="scientific">Candidatus Chisholmbacteria bacterium RIFCSPHIGHO2_01_FULL_48_12</name>
    <dbReference type="NCBI Taxonomy" id="1797589"/>
    <lineage>
        <taxon>Bacteria</taxon>
        <taxon>Candidatus Chisholmiibacteriota</taxon>
    </lineage>
</organism>
<keyword evidence="1" id="KW-1133">Transmembrane helix</keyword>
<feature type="transmembrane region" description="Helical" evidence="1">
    <location>
        <begin position="124"/>
        <end position="143"/>
    </location>
</feature>
<feature type="transmembrane region" description="Helical" evidence="1">
    <location>
        <begin position="236"/>
        <end position="256"/>
    </location>
</feature>
<feature type="transmembrane region" description="Helical" evidence="1">
    <location>
        <begin position="429"/>
        <end position="447"/>
    </location>
</feature>
<keyword evidence="1" id="KW-0472">Membrane</keyword>
<name>A0A1G1VMU0_9BACT</name>
<feature type="transmembrane region" description="Helical" evidence="1">
    <location>
        <begin position="401"/>
        <end position="417"/>
    </location>
</feature>
<feature type="transmembrane region" description="Helical" evidence="1">
    <location>
        <begin position="313"/>
        <end position="330"/>
    </location>
</feature>
<comment type="caution">
    <text evidence="2">The sequence shown here is derived from an EMBL/GenBank/DDBJ whole genome shotgun (WGS) entry which is preliminary data.</text>
</comment>
<feature type="transmembrane region" description="Helical" evidence="1">
    <location>
        <begin position="372"/>
        <end position="389"/>
    </location>
</feature>
<keyword evidence="1" id="KW-0812">Transmembrane</keyword>
<dbReference type="Proteomes" id="UP000177324">
    <property type="component" value="Unassembled WGS sequence"/>
</dbReference>